<protein>
    <recommendedName>
        <fullName evidence="4">DUF3307 domain-containing protein</fullName>
    </recommendedName>
</protein>
<organism evidence="2 3">
    <name type="scientific">Candidatus Falkowbacteria bacterium CG10_big_fil_rev_8_21_14_0_10_43_10</name>
    <dbReference type="NCBI Taxonomy" id="1974567"/>
    <lineage>
        <taxon>Bacteria</taxon>
        <taxon>Candidatus Falkowiibacteriota</taxon>
    </lineage>
</organism>
<evidence type="ECO:0000256" key="1">
    <source>
        <dbReference type="SAM" id="Phobius"/>
    </source>
</evidence>
<feature type="transmembrane region" description="Helical" evidence="1">
    <location>
        <begin position="12"/>
        <end position="34"/>
    </location>
</feature>
<comment type="caution">
    <text evidence="2">The sequence shown here is derived from an EMBL/GenBank/DDBJ whole genome shotgun (WGS) entry which is preliminary data.</text>
</comment>
<feature type="transmembrane region" description="Helical" evidence="1">
    <location>
        <begin position="140"/>
        <end position="159"/>
    </location>
</feature>
<feature type="transmembrane region" description="Helical" evidence="1">
    <location>
        <begin position="55"/>
        <end position="75"/>
    </location>
</feature>
<keyword evidence="1" id="KW-1133">Transmembrane helix</keyword>
<evidence type="ECO:0000313" key="2">
    <source>
        <dbReference type="EMBL" id="PIR93090.1"/>
    </source>
</evidence>
<evidence type="ECO:0008006" key="4">
    <source>
        <dbReference type="Google" id="ProtNLM"/>
    </source>
</evidence>
<proteinExistence type="predicted"/>
<dbReference type="AlphaFoldDB" id="A0A2H0V408"/>
<evidence type="ECO:0000313" key="3">
    <source>
        <dbReference type="Proteomes" id="UP000228626"/>
    </source>
</evidence>
<reference evidence="3" key="1">
    <citation type="submission" date="2017-09" db="EMBL/GenBank/DDBJ databases">
        <title>Depth-based differentiation of microbial function through sediment-hosted aquifers and enrichment of novel symbionts in the deep terrestrial subsurface.</title>
        <authorList>
            <person name="Probst A.J."/>
            <person name="Ladd B."/>
            <person name="Jarett J.K."/>
            <person name="Geller-Mcgrath D.E."/>
            <person name="Sieber C.M.K."/>
            <person name="Emerson J.B."/>
            <person name="Anantharaman K."/>
            <person name="Thomas B.C."/>
            <person name="Malmstrom R."/>
            <person name="Stieglmeier M."/>
            <person name="Klingl A."/>
            <person name="Woyke T."/>
            <person name="Ryan C.M."/>
            <person name="Banfield J.F."/>
        </authorList>
    </citation>
    <scope>NUCLEOTIDE SEQUENCE [LARGE SCALE GENOMIC DNA]</scope>
</reference>
<keyword evidence="1" id="KW-0812">Transmembrane</keyword>
<gene>
    <name evidence="2" type="ORF">COT99_02605</name>
</gene>
<dbReference type="Proteomes" id="UP000228626">
    <property type="component" value="Unassembled WGS sequence"/>
</dbReference>
<accession>A0A2H0V408</accession>
<dbReference type="EMBL" id="PFAR01000032">
    <property type="protein sequence ID" value="PIR93090.1"/>
    <property type="molecule type" value="Genomic_DNA"/>
</dbReference>
<feature type="transmembrane region" description="Helical" evidence="1">
    <location>
        <begin position="81"/>
        <end position="99"/>
    </location>
</feature>
<name>A0A2H0V408_9BACT</name>
<sequence length="160" mass="17812">MFLTIHATSAIVIGQAITNPAGAFFIGLVSHYVFDAIPHGDEEALDLKKIGFKNFLLLALADHIFVIINFILLFWLKPDLIITPGIIAAVLGAILPDWLGGFYQLIKRWHLPGEIILAVILKPLYVFHQSCHRQIIKTEINLAAGIALQILLLIGSWWII</sequence>
<keyword evidence="1" id="KW-0472">Membrane</keyword>